<proteinExistence type="predicted"/>
<dbReference type="InterPro" id="IPR051199">
    <property type="entry name" value="LPS_LOS_Heptosyltrfase"/>
</dbReference>
<evidence type="ECO:0000313" key="4">
    <source>
        <dbReference type="Proteomes" id="UP000664417"/>
    </source>
</evidence>
<gene>
    <name evidence="3" type="ORF">J3U88_08025</name>
</gene>
<evidence type="ECO:0000256" key="1">
    <source>
        <dbReference type="ARBA" id="ARBA00022676"/>
    </source>
</evidence>
<reference evidence="3" key="1">
    <citation type="submission" date="2021-03" db="EMBL/GenBank/DDBJ databases">
        <authorList>
            <person name="Wang G."/>
        </authorList>
    </citation>
    <scope>NUCLEOTIDE SEQUENCE</scope>
    <source>
        <strain evidence="3">KCTC 12899</strain>
    </source>
</reference>
<dbReference type="InterPro" id="IPR002201">
    <property type="entry name" value="Glyco_trans_9"/>
</dbReference>
<evidence type="ECO:0000313" key="3">
    <source>
        <dbReference type="EMBL" id="MBO1318399.1"/>
    </source>
</evidence>
<dbReference type="GO" id="GO:0008713">
    <property type="term" value="F:ADP-heptose-lipopolysaccharide heptosyltransferase activity"/>
    <property type="evidence" value="ECO:0007669"/>
    <property type="project" value="TreeGrafter"/>
</dbReference>
<dbReference type="GO" id="GO:0005829">
    <property type="term" value="C:cytosol"/>
    <property type="evidence" value="ECO:0007669"/>
    <property type="project" value="TreeGrafter"/>
</dbReference>
<keyword evidence="1" id="KW-0328">Glycosyltransferase</keyword>
<keyword evidence="2" id="KW-0808">Transferase</keyword>
<keyword evidence="4" id="KW-1185">Reference proteome</keyword>
<dbReference type="Pfam" id="PF01075">
    <property type="entry name" value="Glyco_transf_9"/>
    <property type="match status" value="1"/>
</dbReference>
<dbReference type="SUPFAM" id="SSF53756">
    <property type="entry name" value="UDP-Glycosyltransferase/glycogen phosphorylase"/>
    <property type="match status" value="1"/>
</dbReference>
<dbReference type="AlphaFoldDB" id="A0A8J7Q653"/>
<dbReference type="GO" id="GO:0009244">
    <property type="term" value="P:lipopolysaccharide core region biosynthetic process"/>
    <property type="evidence" value="ECO:0007669"/>
    <property type="project" value="TreeGrafter"/>
</dbReference>
<evidence type="ECO:0000256" key="2">
    <source>
        <dbReference type="ARBA" id="ARBA00022679"/>
    </source>
</evidence>
<name>A0A8J7Q653_9BACT</name>
<dbReference type="Gene3D" id="3.40.50.2000">
    <property type="entry name" value="Glycogen Phosphorylase B"/>
    <property type="match status" value="2"/>
</dbReference>
<dbReference type="EMBL" id="JAFREP010000005">
    <property type="protein sequence ID" value="MBO1318399.1"/>
    <property type="molecule type" value="Genomic_DNA"/>
</dbReference>
<protein>
    <submittedName>
        <fullName evidence="3">Glycosyltransferase family 9 protein</fullName>
    </submittedName>
</protein>
<comment type="caution">
    <text evidence="3">The sequence shown here is derived from an EMBL/GenBank/DDBJ whole genome shotgun (WGS) entry which is preliminary data.</text>
</comment>
<dbReference type="RefSeq" id="WP_207858148.1">
    <property type="nucleotide sequence ID" value="NZ_JAFREP010000005.1"/>
</dbReference>
<accession>A0A8J7Q653</accession>
<dbReference type="Proteomes" id="UP000664417">
    <property type="component" value="Unassembled WGS sequence"/>
</dbReference>
<sequence length="351" mass="38743">MPSSPTNLDGRKVLIVRLSALGDVIRTMPSVLALMNRFPDAEFSWLVEDSSAGFLKAVRGPRLVQIERAALRRGGPAARFKAWQAVKQRITAEQFDISIDFHGVAKSALFPLLAGIPHRVGYERGGSKEGARWLINDRLQLPSPHISRYDRNLALARAFDPELTPVQPQIELNETASAKVEAAMPAPALLLFPGTSDHGRNKRWPAKYWAWLYRNLTRGQNRPVRFVFGPADGAYRDQLCEHLGEPPDELPPLNLVELGAALQRAHLLVSCDTGPMHLASILGVPIVALMGPSDPVLNQPQPGNRRMIIPETPCAPCRNRSCQSLICQDLTTPYQVLQEVRELSAQLEAAS</sequence>
<dbReference type="PANTHER" id="PTHR30160">
    <property type="entry name" value="TETRAACYLDISACCHARIDE 4'-KINASE-RELATED"/>
    <property type="match status" value="1"/>
</dbReference>
<dbReference type="CDD" id="cd03789">
    <property type="entry name" value="GT9_LPS_heptosyltransferase"/>
    <property type="match status" value="1"/>
</dbReference>
<organism evidence="3 4">
    <name type="scientific">Acanthopleuribacter pedis</name>
    <dbReference type="NCBI Taxonomy" id="442870"/>
    <lineage>
        <taxon>Bacteria</taxon>
        <taxon>Pseudomonadati</taxon>
        <taxon>Acidobacteriota</taxon>
        <taxon>Holophagae</taxon>
        <taxon>Acanthopleuribacterales</taxon>
        <taxon>Acanthopleuribacteraceae</taxon>
        <taxon>Acanthopleuribacter</taxon>
    </lineage>
</organism>